<keyword evidence="4" id="KW-1185">Reference proteome</keyword>
<evidence type="ECO:0000313" key="4">
    <source>
        <dbReference type="Proteomes" id="UP001645859"/>
    </source>
</evidence>
<dbReference type="Proteomes" id="UP001645859">
    <property type="component" value="Unassembled WGS sequence"/>
</dbReference>
<feature type="domain" description="DUF306" evidence="2">
    <location>
        <begin position="14"/>
        <end position="90"/>
    </location>
</feature>
<dbReference type="Gene3D" id="2.40.128.270">
    <property type="match status" value="1"/>
</dbReference>
<evidence type="ECO:0000259" key="2">
    <source>
        <dbReference type="Pfam" id="PF03724"/>
    </source>
</evidence>
<dbReference type="EMBL" id="QYAC01000005">
    <property type="protein sequence ID" value="MBL3679680.1"/>
    <property type="molecule type" value="Genomic_DNA"/>
</dbReference>
<name>A0ABS1SGM5_9MICO</name>
<evidence type="ECO:0000313" key="3">
    <source>
        <dbReference type="EMBL" id="MBL3679680.1"/>
    </source>
</evidence>
<organism evidence="3 4">
    <name type="scientific">Leucobacter chromiireducens subsp. solipictus</name>
    <dbReference type="NCBI Taxonomy" id="398235"/>
    <lineage>
        <taxon>Bacteria</taxon>
        <taxon>Bacillati</taxon>
        <taxon>Actinomycetota</taxon>
        <taxon>Actinomycetes</taxon>
        <taxon>Micrococcales</taxon>
        <taxon>Microbacteriaceae</taxon>
        <taxon>Leucobacter</taxon>
    </lineage>
</organism>
<protein>
    <submittedName>
        <fullName evidence="3">META domain-containing protein</fullName>
    </submittedName>
</protein>
<dbReference type="Pfam" id="PF03724">
    <property type="entry name" value="META"/>
    <property type="match status" value="1"/>
</dbReference>
<sequence>MTETRDALWGGWESAEPGTPGLNFEPSGTVRGSDGCNEIVSTYRRVAGGAQIAPAVMTARACIGVDQWLAAAAEVRLVGDRLRVYAADGRPIGWLTRRGTTE</sequence>
<dbReference type="RefSeq" id="WP_202344962.1">
    <property type="nucleotide sequence ID" value="NZ_BAAAPI010000003.1"/>
</dbReference>
<reference evidence="3 4" key="1">
    <citation type="submission" date="2018-09" db="EMBL/GenBank/DDBJ databases">
        <title>Comparative genomics of Leucobacter spp.</title>
        <authorList>
            <person name="Reis A.C."/>
            <person name="Kolvenbach B.A."/>
            <person name="Corvini P.F.X."/>
            <person name="Nunes O.C."/>
        </authorList>
    </citation>
    <scope>NUCLEOTIDE SEQUENCE [LARGE SCALE GENOMIC DNA]</scope>
    <source>
        <strain evidence="3 4">TAN 31504</strain>
    </source>
</reference>
<dbReference type="InterPro" id="IPR038670">
    <property type="entry name" value="HslJ-like_sf"/>
</dbReference>
<comment type="caution">
    <text evidence="3">The sequence shown here is derived from an EMBL/GenBank/DDBJ whole genome shotgun (WGS) entry which is preliminary data.</text>
</comment>
<accession>A0ABS1SGM5</accession>
<evidence type="ECO:0000256" key="1">
    <source>
        <dbReference type="SAM" id="MobiDB-lite"/>
    </source>
</evidence>
<gene>
    <name evidence="3" type="ORF">D3230_10340</name>
</gene>
<proteinExistence type="predicted"/>
<dbReference type="InterPro" id="IPR005184">
    <property type="entry name" value="DUF306_Meta_HslJ"/>
</dbReference>
<feature type="region of interest" description="Disordered" evidence="1">
    <location>
        <begin position="1"/>
        <end position="29"/>
    </location>
</feature>